<dbReference type="InterPro" id="IPR002937">
    <property type="entry name" value="Amino_oxidase"/>
</dbReference>
<dbReference type="PANTHER" id="PTHR46313:SF1">
    <property type="entry name" value="FAD_NAD(P)-BINDING OXIDOREDUCTASE FAMILY PROTEIN"/>
    <property type="match status" value="1"/>
</dbReference>
<evidence type="ECO:0000256" key="3">
    <source>
        <dbReference type="SAM" id="MobiDB-lite"/>
    </source>
</evidence>
<feature type="region of interest" description="Disordered" evidence="3">
    <location>
        <begin position="214"/>
        <end position="251"/>
    </location>
</feature>
<dbReference type="OrthoDB" id="7777654at2759"/>
<comment type="similarity">
    <text evidence="1">Belongs to the RENT3 family.</text>
</comment>
<organism evidence="6 7">
    <name type="scientific">Acer yangbiense</name>
    <dbReference type="NCBI Taxonomy" id="1000413"/>
    <lineage>
        <taxon>Eukaryota</taxon>
        <taxon>Viridiplantae</taxon>
        <taxon>Streptophyta</taxon>
        <taxon>Embryophyta</taxon>
        <taxon>Tracheophyta</taxon>
        <taxon>Spermatophyta</taxon>
        <taxon>Magnoliopsida</taxon>
        <taxon>eudicotyledons</taxon>
        <taxon>Gunneridae</taxon>
        <taxon>Pentapetalae</taxon>
        <taxon>rosids</taxon>
        <taxon>malvids</taxon>
        <taxon>Sapindales</taxon>
        <taxon>Sapindaceae</taxon>
        <taxon>Hippocastanoideae</taxon>
        <taxon>Acereae</taxon>
        <taxon>Acer</taxon>
    </lineage>
</organism>
<gene>
    <name evidence="6" type="ORF">EZV62_018978</name>
</gene>
<dbReference type="EMBL" id="VAHF01000009">
    <property type="protein sequence ID" value="TXG53722.1"/>
    <property type="molecule type" value="Genomic_DNA"/>
</dbReference>
<feature type="region of interest" description="Disordered" evidence="3">
    <location>
        <begin position="372"/>
        <end position="530"/>
    </location>
</feature>
<feature type="domain" description="UPF3" evidence="5">
    <location>
        <begin position="86"/>
        <end position="209"/>
    </location>
</feature>
<dbReference type="Gene3D" id="3.30.70.330">
    <property type="match status" value="1"/>
</dbReference>
<name>A0A5C7HB16_9ROSI</name>
<evidence type="ECO:0000259" key="5">
    <source>
        <dbReference type="Pfam" id="PF03467"/>
    </source>
</evidence>
<dbReference type="Gene3D" id="3.50.50.60">
    <property type="entry name" value="FAD/NAD(P)-binding domain"/>
    <property type="match status" value="2"/>
</dbReference>
<dbReference type="Proteomes" id="UP000323000">
    <property type="component" value="Chromosome 9"/>
</dbReference>
<feature type="compositionally biased region" description="Basic and acidic residues" evidence="3">
    <location>
        <begin position="483"/>
        <end position="494"/>
    </location>
</feature>
<dbReference type="Pfam" id="PF01593">
    <property type="entry name" value="Amino_oxidase"/>
    <property type="match status" value="1"/>
</dbReference>
<dbReference type="InterPro" id="IPR036188">
    <property type="entry name" value="FAD/NAD-bd_sf"/>
</dbReference>
<feature type="domain" description="UPF3" evidence="5">
    <location>
        <begin position="7"/>
        <end position="48"/>
    </location>
</feature>
<dbReference type="InterPro" id="IPR012677">
    <property type="entry name" value="Nucleotide-bd_a/b_plait_sf"/>
</dbReference>
<dbReference type="SUPFAM" id="SSF51905">
    <property type="entry name" value="FAD/NAD(P)-binding domain"/>
    <property type="match status" value="1"/>
</dbReference>
<dbReference type="Pfam" id="PF03467">
    <property type="entry name" value="Smg4_UPF3"/>
    <property type="match status" value="2"/>
</dbReference>
<dbReference type="GO" id="GO:0016116">
    <property type="term" value="P:carotenoid metabolic process"/>
    <property type="evidence" value="ECO:0007669"/>
    <property type="project" value="InterPro"/>
</dbReference>
<feature type="compositionally biased region" description="Basic and acidic residues" evidence="3">
    <location>
        <begin position="427"/>
        <end position="443"/>
    </location>
</feature>
<sequence length="1146" mass="125360">MKGQLDRTKVVLRHLPPAITRLMLTEQIDASFSGRYNWLSFRPGKTRSVSKSGFERDVIEDSNQMAKDFPKCGNWKGLLDVWLRSADNQKHQSCSIAYIDFKRPEDVLEFAEFFNGHVFVNEKGAQFKTIVEYAPSQRVPKKWSKKDGREGTIFKDPEYVEFLEVIAKPVENLPSAEIQLERREAERIGAVKDSPIVTPLMDFVRQKRAAKAGPRRLLSNGKLSRRAGGSTRGTPGSASSKRGSDKKMSSTTMYVLRDSAKNTSGKDKSTYILLPKRDDQQIVDKPVASVSATGSEVLEEESGVSGYTDAGKKKVLLLKGKEREISHVPSNISQQQNAASSVKHILGSQAPKNQRREGSGRIIRGILLNRDARHSHSSGVQSEQQGQNSNLEKDKQPPRPPHVQLVLKDTNGVSDDKVGANELHSSCSEKLERRTRNKDRPDRGVWTLRRSDGSYASDESLSSKSSQPSLSAVDSSEGSLGDVKIDMSDVRSGDVKMVGSGHSSHSSFDNGSHRHGGRRGPTNGVKDADGTFVISEGKPLRRGGASGYGSHEHALTVLVKALFALHKLRGFATGAMDILVLAIDLTRSNSISLFFFFFELGMALPNYYSHFPQRKSAWNGQEGSADVVVIGSGIGGLCCGGLLARYGEDVVVLESHDLPGGAAHSFQIKGYKFDSGPSLFSGFNSRGPQANPLAQVLDALGESLPCVNYDSWMVYLPEGEFLSRIGPTEFYKDLDKYASKNAVHEWKKLLDAILPLSAAAMALPPLSIRSDMGVLSTAAARYAPSLFKSFLQMGPQGALAATKLLRPFSEIIDSLELKDPFIRNWVDLLAFLLAGVKSNGILSAEMVYMFAEWYKPGCSLEYPVHGSGALVDALVRGMEKFGGRLSLGSHVEKIIVENDRATGVKLRNGQIIRAKKAVVSNASMWDTLKLLPKEVVPKSYVDRVNSTLQCESFMHLHLGFDAEGLREDLGIHHIVVNDWDRGVDADQNVVLISVPSVLSPDLAPPGKHVLHAYTPGTEPFELWEGLDRRSSEYKKLKAERSEVMWRAVERALGPGFSRDKCDVKLVGTPLTHKRFLRRNRGTYGPAIQAGKDSFPGHPTPISQLYCCGDSTFPGIGVPAVAASGAIVANSLVSVSQHSELLDAIGI</sequence>
<evidence type="ECO:0000256" key="1">
    <source>
        <dbReference type="ARBA" id="ARBA00005991"/>
    </source>
</evidence>
<dbReference type="InterPro" id="IPR045892">
    <property type="entry name" value="CrtISO-like"/>
</dbReference>
<dbReference type="AlphaFoldDB" id="A0A5C7HB16"/>
<feature type="compositionally biased region" description="Low complexity" evidence="3">
    <location>
        <begin position="454"/>
        <end position="471"/>
    </location>
</feature>
<evidence type="ECO:0000259" key="4">
    <source>
        <dbReference type="Pfam" id="PF01593"/>
    </source>
</evidence>
<dbReference type="GO" id="GO:0000184">
    <property type="term" value="P:nuclear-transcribed mRNA catabolic process, nonsense-mediated decay"/>
    <property type="evidence" value="ECO:0007669"/>
    <property type="project" value="UniProtKB-KW"/>
</dbReference>
<reference evidence="7" key="1">
    <citation type="journal article" date="2019" name="Gigascience">
        <title>De novo genome assembly of the endangered Acer yangbiense, a plant species with extremely small populations endemic to Yunnan Province, China.</title>
        <authorList>
            <person name="Yang J."/>
            <person name="Wariss H.M."/>
            <person name="Tao L."/>
            <person name="Zhang R."/>
            <person name="Yun Q."/>
            <person name="Hollingsworth P."/>
            <person name="Dao Z."/>
            <person name="Luo G."/>
            <person name="Guo H."/>
            <person name="Ma Y."/>
            <person name="Sun W."/>
        </authorList>
    </citation>
    <scope>NUCLEOTIDE SEQUENCE [LARGE SCALE GENOMIC DNA]</scope>
    <source>
        <strain evidence="7">cv. Malutang</strain>
    </source>
</reference>
<proteinExistence type="inferred from homology"/>
<evidence type="ECO:0000313" key="7">
    <source>
        <dbReference type="Proteomes" id="UP000323000"/>
    </source>
</evidence>
<feature type="compositionally biased region" description="Polar residues" evidence="3">
    <location>
        <begin position="232"/>
        <end position="241"/>
    </location>
</feature>
<evidence type="ECO:0000256" key="2">
    <source>
        <dbReference type="ARBA" id="ARBA00023161"/>
    </source>
</evidence>
<feature type="domain" description="Amine oxidase" evidence="4">
    <location>
        <begin position="634"/>
        <end position="1129"/>
    </location>
</feature>
<comment type="caution">
    <text evidence="6">The sequence shown here is derived from an EMBL/GenBank/DDBJ whole genome shotgun (WGS) entry which is preliminary data.</text>
</comment>
<dbReference type="SUPFAM" id="SSF54928">
    <property type="entry name" value="RNA-binding domain, RBD"/>
    <property type="match status" value="1"/>
</dbReference>
<dbReference type="GO" id="GO:0016491">
    <property type="term" value="F:oxidoreductase activity"/>
    <property type="evidence" value="ECO:0007669"/>
    <property type="project" value="InterPro"/>
</dbReference>
<protein>
    <submittedName>
        <fullName evidence="6">Uncharacterized protein</fullName>
    </submittedName>
</protein>
<dbReference type="GO" id="GO:0003676">
    <property type="term" value="F:nucleic acid binding"/>
    <property type="evidence" value="ECO:0007669"/>
    <property type="project" value="InterPro"/>
</dbReference>
<dbReference type="PANTHER" id="PTHR46313">
    <property type="match status" value="1"/>
</dbReference>
<dbReference type="InterPro" id="IPR005120">
    <property type="entry name" value="UPF3_dom"/>
</dbReference>
<dbReference type="CDD" id="cd12455">
    <property type="entry name" value="RRM_like_Smg4_UPF3"/>
    <property type="match status" value="1"/>
</dbReference>
<evidence type="ECO:0000313" key="6">
    <source>
        <dbReference type="EMBL" id="TXG53722.1"/>
    </source>
</evidence>
<keyword evidence="2" id="KW-0866">Nonsense-mediated mRNA decay</keyword>
<dbReference type="InterPro" id="IPR035979">
    <property type="entry name" value="RBD_domain_sf"/>
</dbReference>
<accession>A0A5C7HB16</accession>
<keyword evidence="7" id="KW-1185">Reference proteome</keyword>
<feature type="compositionally biased region" description="Polar residues" evidence="3">
    <location>
        <begin position="377"/>
        <end position="390"/>
    </location>
</feature>
<feature type="compositionally biased region" description="Polar residues" evidence="3">
    <location>
        <begin position="501"/>
        <end position="510"/>
    </location>
</feature>